<reference evidence="2" key="1">
    <citation type="journal article" date="2011" name="Stand. Genomic Sci.">
        <title>Non-contiguous finished genome sequence of the opportunistic oral pathogen Prevotella multisaccharivorax type strain (PPPA20).</title>
        <authorList>
            <person name="Pati A."/>
            <person name="Gronow S."/>
            <person name="Lu M."/>
            <person name="Lapidus A."/>
            <person name="Nolan M."/>
            <person name="Lucas S."/>
            <person name="Hammon N."/>
            <person name="Deshpande S."/>
            <person name="Cheng J.F."/>
            <person name="Tapia R."/>
            <person name="Han C."/>
            <person name="Goodwin L."/>
            <person name="Pitluck S."/>
            <person name="Liolios K."/>
            <person name="Pagani I."/>
            <person name="Mavromatis K."/>
            <person name="Mikhailova N."/>
            <person name="Huntemann M."/>
            <person name="Chen A."/>
            <person name="Palaniappan K."/>
            <person name="Land M."/>
            <person name="Hauser L."/>
            <person name="Detter J.C."/>
            <person name="Brambilla E.M."/>
            <person name="Rohde M."/>
            <person name="Goker M."/>
            <person name="Woyke T."/>
            <person name="Bristow J."/>
            <person name="Eisen J.A."/>
            <person name="Markowitz V."/>
            <person name="Hugenholtz P."/>
            <person name="Kyrpides N.C."/>
            <person name="Klenk H.P."/>
            <person name="Ivanova N."/>
        </authorList>
    </citation>
    <scope>NUCLEOTIDE SEQUENCE [LARGE SCALE GENOMIC DNA]</scope>
    <source>
        <strain evidence="2">DSM 17128</strain>
    </source>
</reference>
<keyword evidence="2" id="KW-1185">Reference proteome</keyword>
<dbReference type="HOGENOM" id="CLU_622087_0_0_10"/>
<dbReference type="eggNOG" id="ENOG50340M4">
    <property type="taxonomic scope" value="Bacteria"/>
</dbReference>
<proteinExistence type="predicted"/>
<sequence length="452" mass="51921">MKHIYYIFAFIMVTVLFSCSDGAELNKNEVPLLSEAQTSMPPSTRATMAGADSISPLKINDSVRYLLNLRTKAGKRLRRISQQGANYDANFNSNMFAIRELPVRIEVLESGKDKSKRYLYCSGTKAEVKLTDKKNEADKAQRFYIKILPASAGIPYLLYSESSQTPLTVGHYNKTPNINIMMSSSKDEFSNLFVSWDLKPTNTDGYFSIENEMLLGQKDPNNMWSVFNYYLNVNDNDEVRFAEYTGKNQQKFLVKPLNVFTVNKVDFDFENAKVTDAAPYKIKLDRVYKGNPGASFSDTVNTRVTERSWFQQYRSNIRFDLNTTTWFQMPTVLARKALLLDGNTRKIRYITSGYQDVYSNRKYIVEGKVPQSKDRYLISIYLELTSYKVEVPYTVYAKYNDREIKFTGTWEGFVIPDSDLIDAVKLTRFFDVVTGEEIFDSAAAKSFKIVKK</sequence>
<evidence type="ECO:0008006" key="3">
    <source>
        <dbReference type="Google" id="ProtNLM"/>
    </source>
</evidence>
<dbReference type="OrthoDB" id="1307976at2"/>
<dbReference type="AlphaFoldDB" id="F8N822"/>
<dbReference type="EMBL" id="GL945017">
    <property type="protein sequence ID" value="EGN56460.1"/>
    <property type="molecule type" value="Genomic_DNA"/>
</dbReference>
<organism evidence="1 2">
    <name type="scientific">Hallella multisaccharivorax DSM 17128</name>
    <dbReference type="NCBI Taxonomy" id="688246"/>
    <lineage>
        <taxon>Bacteria</taxon>
        <taxon>Pseudomonadati</taxon>
        <taxon>Bacteroidota</taxon>
        <taxon>Bacteroidia</taxon>
        <taxon>Bacteroidales</taxon>
        <taxon>Prevotellaceae</taxon>
        <taxon>Hallella</taxon>
    </lineage>
</organism>
<dbReference type="RefSeq" id="WP_007573585.1">
    <property type="nucleotide sequence ID" value="NZ_BPTS01000001.1"/>
</dbReference>
<accession>F8N822</accession>
<name>F8N822_9BACT</name>
<dbReference type="STRING" id="688246.Premu_1018"/>
<gene>
    <name evidence="1" type="ORF">Premu_1018</name>
</gene>
<dbReference type="PROSITE" id="PS51257">
    <property type="entry name" value="PROKAR_LIPOPROTEIN"/>
    <property type="match status" value="1"/>
</dbReference>
<protein>
    <recommendedName>
        <fullName evidence="3">Lipoprotein</fullName>
    </recommendedName>
</protein>
<dbReference type="Proteomes" id="UP000002772">
    <property type="component" value="Unassembled WGS sequence"/>
</dbReference>
<evidence type="ECO:0000313" key="1">
    <source>
        <dbReference type="EMBL" id="EGN56460.1"/>
    </source>
</evidence>
<evidence type="ECO:0000313" key="2">
    <source>
        <dbReference type="Proteomes" id="UP000002772"/>
    </source>
</evidence>